<name>A0A1I2J7D7_9BACT</name>
<dbReference type="PANTHER" id="PTHR46124">
    <property type="entry name" value="D-AMINOACYL-TRNA DEACYLASE"/>
    <property type="match status" value="1"/>
</dbReference>
<keyword evidence="6" id="KW-1185">Reference proteome</keyword>
<feature type="binding site" evidence="4">
    <location>
        <position position="155"/>
    </location>
    <ligand>
        <name>a divalent metal cation</name>
        <dbReference type="ChEBI" id="CHEBI:60240"/>
        <label>2</label>
    </ligand>
</feature>
<reference evidence="5 6" key="1">
    <citation type="submission" date="2016-10" db="EMBL/GenBank/DDBJ databases">
        <authorList>
            <person name="de Groot N.N."/>
        </authorList>
    </citation>
    <scope>NUCLEOTIDE SEQUENCE [LARGE SCALE GENOMIC DNA]</scope>
    <source>
        <strain>GEY</strain>
        <strain evidence="6">DSM 9560</strain>
    </source>
</reference>
<comment type="similarity">
    <text evidence="1">Belongs to the metallo-dependent hydrolases superfamily. TatD-type hydrolase family.</text>
</comment>
<proteinExistence type="inferred from homology"/>
<keyword evidence="3" id="KW-0378">Hydrolase</keyword>
<evidence type="ECO:0000256" key="2">
    <source>
        <dbReference type="ARBA" id="ARBA00022723"/>
    </source>
</evidence>
<dbReference type="InterPro" id="IPR032466">
    <property type="entry name" value="Metal_Hydrolase"/>
</dbReference>
<feature type="binding site" evidence="4">
    <location>
        <position position="130"/>
    </location>
    <ligand>
        <name>a divalent metal cation</name>
        <dbReference type="ChEBI" id="CHEBI:60240"/>
        <label>2</label>
    </ligand>
</feature>
<dbReference type="NCBIfam" id="TIGR00010">
    <property type="entry name" value="YchF/TatD family DNA exonuclease"/>
    <property type="match status" value="1"/>
</dbReference>
<dbReference type="AlphaFoldDB" id="A0A1I2J7D7"/>
<dbReference type="EMBL" id="FONY01000043">
    <property type="protein sequence ID" value="SFF50444.1"/>
    <property type="molecule type" value="Genomic_DNA"/>
</dbReference>
<dbReference type="InterPro" id="IPR015991">
    <property type="entry name" value="TatD/YcfH-like"/>
</dbReference>
<dbReference type="InterPro" id="IPR001130">
    <property type="entry name" value="TatD-like"/>
</dbReference>
<evidence type="ECO:0000256" key="1">
    <source>
        <dbReference type="ARBA" id="ARBA00009275"/>
    </source>
</evidence>
<protein>
    <submittedName>
        <fullName evidence="5">TatD DNase family protein</fullName>
    </submittedName>
</protein>
<dbReference type="OrthoDB" id="9810005at2"/>
<evidence type="ECO:0000256" key="4">
    <source>
        <dbReference type="PIRSR" id="PIRSR005902-1"/>
    </source>
</evidence>
<dbReference type="STRING" id="1003.SAMN04488541_104324"/>
<dbReference type="GO" id="GO:0046872">
    <property type="term" value="F:metal ion binding"/>
    <property type="evidence" value="ECO:0007669"/>
    <property type="project" value="UniProtKB-KW"/>
</dbReference>
<keyword evidence="2 4" id="KW-0479">Metal-binding</keyword>
<feature type="binding site" evidence="4">
    <location>
        <position position="9"/>
    </location>
    <ligand>
        <name>a divalent metal cation</name>
        <dbReference type="ChEBI" id="CHEBI:60240"/>
        <label>1</label>
    </ligand>
</feature>
<dbReference type="Proteomes" id="UP000199513">
    <property type="component" value="Unassembled WGS sequence"/>
</dbReference>
<dbReference type="CDD" id="cd01310">
    <property type="entry name" value="TatD_DNAse"/>
    <property type="match status" value="1"/>
</dbReference>
<evidence type="ECO:0000313" key="6">
    <source>
        <dbReference type="Proteomes" id="UP000199513"/>
    </source>
</evidence>
<gene>
    <name evidence="5" type="ORF">SAMN04488541_104324</name>
</gene>
<dbReference type="GO" id="GO:0016788">
    <property type="term" value="F:hydrolase activity, acting on ester bonds"/>
    <property type="evidence" value="ECO:0007669"/>
    <property type="project" value="InterPro"/>
</dbReference>
<feature type="binding site" evidence="4">
    <location>
        <position position="204"/>
    </location>
    <ligand>
        <name>a divalent metal cation</name>
        <dbReference type="ChEBI" id="CHEBI:60240"/>
        <label>1</label>
    </ligand>
</feature>
<dbReference type="PANTHER" id="PTHR46124:SF4">
    <property type="entry name" value="HYDROLASE TATD"/>
    <property type="match status" value="1"/>
</dbReference>
<dbReference type="PIRSF" id="PIRSF005902">
    <property type="entry name" value="DNase_TatD"/>
    <property type="match status" value="1"/>
</dbReference>
<dbReference type="GO" id="GO:0004536">
    <property type="term" value="F:DNA nuclease activity"/>
    <property type="evidence" value="ECO:0007669"/>
    <property type="project" value="InterPro"/>
</dbReference>
<sequence length="255" mass="29009">MQFIDTHAHIYSHQFQNDREAMLVRTFDAGVKKILMPNVDSESVEGMLALEKEYPKQCFPMMGLHPCSVNQDFEQELKIVENWLSQRKFIAIGEMGIDLYWDKTFFEQQKEAFSIQAGWAKKYHLPLVIHSRESMKEVISLLEELADENLFGVLHCFTGTLEDAQKLISMNFKLGIGGVVTYKNGGLEPVIREVGLEHLVLETDSPYLAPVPHRGTRNETSYIPIIAQKIADIKGISLEEVAEKTSETATQLFQC</sequence>
<feature type="binding site" evidence="4">
    <location>
        <position position="94"/>
    </location>
    <ligand>
        <name>a divalent metal cation</name>
        <dbReference type="ChEBI" id="CHEBI:60240"/>
        <label>1</label>
    </ligand>
</feature>
<organism evidence="5 6">
    <name type="scientific">Thermoflexibacter ruber</name>
    <dbReference type="NCBI Taxonomy" id="1003"/>
    <lineage>
        <taxon>Bacteria</taxon>
        <taxon>Pseudomonadati</taxon>
        <taxon>Bacteroidota</taxon>
        <taxon>Cytophagia</taxon>
        <taxon>Cytophagales</taxon>
        <taxon>Thermoflexibacteraceae</taxon>
        <taxon>Thermoflexibacter</taxon>
    </lineage>
</organism>
<dbReference type="Gene3D" id="3.20.20.140">
    <property type="entry name" value="Metal-dependent hydrolases"/>
    <property type="match status" value="1"/>
</dbReference>
<dbReference type="SUPFAM" id="SSF51556">
    <property type="entry name" value="Metallo-dependent hydrolases"/>
    <property type="match status" value="1"/>
</dbReference>
<dbReference type="FunFam" id="3.20.20.140:FF:000005">
    <property type="entry name" value="TatD family hydrolase"/>
    <property type="match status" value="1"/>
</dbReference>
<feature type="binding site" evidence="4">
    <location>
        <position position="7"/>
    </location>
    <ligand>
        <name>a divalent metal cation</name>
        <dbReference type="ChEBI" id="CHEBI:60240"/>
        <label>1</label>
    </ligand>
</feature>
<evidence type="ECO:0000256" key="3">
    <source>
        <dbReference type="ARBA" id="ARBA00022801"/>
    </source>
</evidence>
<dbReference type="Pfam" id="PF01026">
    <property type="entry name" value="TatD_DNase"/>
    <property type="match status" value="1"/>
</dbReference>
<accession>A0A1I2J7D7</accession>
<dbReference type="GO" id="GO:0005829">
    <property type="term" value="C:cytosol"/>
    <property type="evidence" value="ECO:0007669"/>
    <property type="project" value="TreeGrafter"/>
</dbReference>
<evidence type="ECO:0000313" key="5">
    <source>
        <dbReference type="EMBL" id="SFF50444.1"/>
    </source>
</evidence>